<reference evidence="3 4" key="1">
    <citation type="submission" date="2021-03" db="EMBL/GenBank/DDBJ databases">
        <title>Genomic Encyclopedia of Type Strains, Phase IV (KMG-IV): sequencing the most valuable type-strain genomes for metagenomic binning, comparative biology and taxonomic classification.</title>
        <authorList>
            <person name="Goeker M."/>
        </authorList>
    </citation>
    <scope>NUCLEOTIDE SEQUENCE [LARGE SCALE GENOMIC DNA]</scope>
    <source>
        <strain evidence="3 4">DSM 27138</strain>
    </source>
</reference>
<comment type="caution">
    <text evidence="3">The sequence shown here is derived from an EMBL/GenBank/DDBJ whole genome shotgun (WGS) entry which is preliminary data.</text>
</comment>
<dbReference type="EMBL" id="JAGGLG010000008">
    <property type="protein sequence ID" value="MBP2017936.1"/>
    <property type="molecule type" value="Genomic_DNA"/>
</dbReference>
<dbReference type="RefSeq" id="WP_209466076.1">
    <property type="nucleotide sequence ID" value="NZ_JAGGLG010000008.1"/>
</dbReference>
<dbReference type="NCBIfam" id="NF033542">
    <property type="entry name" value="transpos_IS110"/>
    <property type="match status" value="1"/>
</dbReference>
<feature type="domain" description="Transposase IS110-like N-terminal" evidence="1">
    <location>
        <begin position="6"/>
        <end position="165"/>
    </location>
</feature>
<evidence type="ECO:0000259" key="1">
    <source>
        <dbReference type="Pfam" id="PF01548"/>
    </source>
</evidence>
<dbReference type="PANTHER" id="PTHR33055">
    <property type="entry name" value="TRANSPOSASE FOR INSERTION SEQUENCE ELEMENT IS1111A"/>
    <property type="match status" value="1"/>
</dbReference>
<dbReference type="InterPro" id="IPR002525">
    <property type="entry name" value="Transp_IS110-like_N"/>
</dbReference>
<gene>
    <name evidence="3" type="ORF">J2Z79_001322</name>
</gene>
<accession>A0ABS4JQX1</accession>
<evidence type="ECO:0000313" key="4">
    <source>
        <dbReference type="Proteomes" id="UP001519289"/>
    </source>
</evidence>
<feature type="domain" description="Transposase IS116/IS110/IS902 C-terminal" evidence="2">
    <location>
        <begin position="283"/>
        <end position="367"/>
    </location>
</feature>
<dbReference type="Pfam" id="PF01548">
    <property type="entry name" value="DEDD_Tnp_IS110"/>
    <property type="match status" value="1"/>
</dbReference>
<protein>
    <submittedName>
        <fullName evidence="3">Transposase</fullName>
    </submittedName>
</protein>
<dbReference type="InterPro" id="IPR003346">
    <property type="entry name" value="Transposase_20"/>
</dbReference>
<evidence type="ECO:0000313" key="3">
    <source>
        <dbReference type="EMBL" id="MBP2017936.1"/>
    </source>
</evidence>
<name>A0ABS4JQX1_9FIRM</name>
<keyword evidence="4" id="KW-1185">Reference proteome</keyword>
<dbReference type="Proteomes" id="UP001519289">
    <property type="component" value="Unassembled WGS sequence"/>
</dbReference>
<organism evidence="3 4">
    <name type="scientific">Symbiobacterium terraclitae</name>
    <dbReference type="NCBI Taxonomy" id="557451"/>
    <lineage>
        <taxon>Bacteria</taxon>
        <taxon>Bacillati</taxon>
        <taxon>Bacillota</taxon>
        <taxon>Clostridia</taxon>
        <taxon>Eubacteriales</taxon>
        <taxon>Symbiobacteriaceae</taxon>
        <taxon>Symbiobacterium</taxon>
    </lineage>
</organism>
<dbReference type="Pfam" id="PF02371">
    <property type="entry name" value="Transposase_20"/>
    <property type="match status" value="1"/>
</dbReference>
<sequence>MHTLFVGIDVSMHTNEVLAMLQDGREVDSFRVANDLPGAEALVERLVKLVTSRRLERVVLGVEATGIYSWHLVQHLRQAPALQPFQPVVHTFNPKVVRGFKQAYPELPKTDRVDAWVIADRLRFGRLPAPGVLEDRYEALRRLTRTRYHLVQDLVRAKQRFLNALFLKFSSFAQDKPVGRTFGATALAFTVETECIEVLAATPIEELVERVARYSRGRIGDPEAVAAAVQKAARSSYRLPKALADPVNLELATHLRLIRSLEEQIETLSRPIEELLATIPNTLGSVKGLGPVYVAGIVAEIADIWRFRNHNAVAKYAGLAWSRHQSGKFESEETRLIRTGNRYLRYYLIEAACSLAVHDAEFKRYYQRKKAESKTHAHQRALALTARKLVRLVDHLLRSNRLYNPLGAPTR</sequence>
<proteinExistence type="predicted"/>
<evidence type="ECO:0000259" key="2">
    <source>
        <dbReference type="Pfam" id="PF02371"/>
    </source>
</evidence>
<dbReference type="PANTHER" id="PTHR33055:SF15">
    <property type="entry name" value="TRANSPOSASE-RELATED"/>
    <property type="match status" value="1"/>
</dbReference>
<dbReference type="InterPro" id="IPR047650">
    <property type="entry name" value="Transpos_IS110"/>
</dbReference>